<dbReference type="Proteomes" id="UP000720508">
    <property type="component" value="Unassembled WGS sequence"/>
</dbReference>
<dbReference type="RefSeq" id="WP_216342639.1">
    <property type="nucleotide sequence ID" value="NZ_JAHLEM010000163.1"/>
</dbReference>
<dbReference type="EMBL" id="JAHLEM010000163">
    <property type="protein sequence ID" value="MBU3865573.1"/>
    <property type="molecule type" value="Genomic_DNA"/>
</dbReference>
<gene>
    <name evidence="1" type="ORF">KN815_16245</name>
</gene>
<sequence>MTTRDDLYRLVDQLRPETLDEAAAALSQYVPAGGVAEPPYPRSIGVLTEAPADLSSRVDDYLAGGFGQ</sequence>
<evidence type="ECO:0000313" key="1">
    <source>
        <dbReference type="EMBL" id="MBU3865573.1"/>
    </source>
</evidence>
<protein>
    <submittedName>
        <fullName evidence="1">Uncharacterized protein</fullName>
    </submittedName>
</protein>
<keyword evidence="2" id="KW-1185">Reference proteome</keyword>
<name>A0ABS6CFB7_9ACTN</name>
<evidence type="ECO:0000313" key="2">
    <source>
        <dbReference type="Proteomes" id="UP000720508"/>
    </source>
</evidence>
<organism evidence="1 2">
    <name type="scientific">Streptomyces niphimycinicus</name>
    <dbReference type="NCBI Taxonomy" id="2842201"/>
    <lineage>
        <taxon>Bacteria</taxon>
        <taxon>Bacillati</taxon>
        <taxon>Actinomycetota</taxon>
        <taxon>Actinomycetes</taxon>
        <taxon>Kitasatosporales</taxon>
        <taxon>Streptomycetaceae</taxon>
        <taxon>Streptomyces</taxon>
    </lineage>
</organism>
<proteinExistence type="predicted"/>
<reference evidence="1 2" key="1">
    <citation type="submission" date="2021-06" db="EMBL/GenBank/DDBJ databases">
        <authorList>
            <person name="Pan X."/>
        </authorList>
    </citation>
    <scope>NUCLEOTIDE SEQUENCE [LARGE SCALE GENOMIC DNA]</scope>
    <source>
        <strain evidence="1 2">4503</strain>
    </source>
</reference>
<comment type="caution">
    <text evidence="1">The sequence shown here is derived from an EMBL/GenBank/DDBJ whole genome shotgun (WGS) entry which is preliminary data.</text>
</comment>
<accession>A0ABS6CFB7</accession>